<proteinExistence type="inferred from homology"/>
<dbReference type="GO" id="GO:0030313">
    <property type="term" value="C:cell envelope"/>
    <property type="evidence" value="ECO:0007669"/>
    <property type="project" value="UniProtKB-SubCell"/>
</dbReference>
<reference evidence="5" key="1">
    <citation type="submission" date="2019-08" db="EMBL/GenBank/DDBJ databases">
        <authorList>
            <person name="Kucharzyk K."/>
            <person name="Murdoch R.W."/>
            <person name="Higgins S."/>
            <person name="Loffler F."/>
        </authorList>
    </citation>
    <scope>NUCLEOTIDE SEQUENCE</scope>
</reference>
<dbReference type="PANTHER" id="PTHR46847">
    <property type="entry name" value="D-ALLOSE-BINDING PERIPLASMIC PROTEIN-RELATED"/>
    <property type="match status" value="1"/>
</dbReference>
<dbReference type="Pfam" id="PF13407">
    <property type="entry name" value="Peripla_BP_4"/>
    <property type="match status" value="1"/>
</dbReference>
<dbReference type="AlphaFoldDB" id="A0A644ZZB6"/>
<comment type="subcellular location">
    <subcellularLocation>
        <location evidence="1">Cell envelope</location>
    </subcellularLocation>
</comment>
<evidence type="ECO:0000259" key="4">
    <source>
        <dbReference type="Pfam" id="PF13407"/>
    </source>
</evidence>
<keyword evidence="3" id="KW-0732">Signal</keyword>
<comment type="caution">
    <text evidence="5">The sequence shown here is derived from an EMBL/GenBank/DDBJ whole genome shotgun (WGS) entry which is preliminary data.</text>
</comment>
<dbReference type="InterPro" id="IPR025997">
    <property type="entry name" value="SBP_2_dom"/>
</dbReference>
<dbReference type="InterPro" id="IPR028082">
    <property type="entry name" value="Peripla_BP_I"/>
</dbReference>
<dbReference type="EMBL" id="VSSQ01011103">
    <property type="protein sequence ID" value="MPM46006.1"/>
    <property type="molecule type" value="Genomic_DNA"/>
</dbReference>
<dbReference type="SUPFAM" id="SSF53822">
    <property type="entry name" value="Periplasmic binding protein-like I"/>
    <property type="match status" value="1"/>
</dbReference>
<protein>
    <recommendedName>
        <fullName evidence="4">Periplasmic binding protein domain-containing protein</fullName>
    </recommendedName>
</protein>
<evidence type="ECO:0000313" key="5">
    <source>
        <dbReference type="EMBL" id="MPM46006.1"/>
    </source>
</evidence>
<accession>A0A644ZZB6</accession>
<sequence>MITTYGRDLIGIFADNNHSADGVARAITEQNLHNRIIVTAYDSDPEEVAAIKSGAIKAIMVQDPYGMGYKGVDSAVKAIEGATLPAYVDTGVVIVEQHNVNDPASQGILDPFTLKKY</sequence>
<evidence type="ECO:0000256" key="2">
    <source>
        <dbReference type="ARBA" id="ARBA00007639"/>
    </source>
</evidence>
<dbReference type="Gene3D" id="3.40.50.2300">
    <property type="match status" value="2"/>
</dbReference>
<evidence type="ECO:0000256" key="3">
    <source>
        <dbReference type="ARBA" id="ARBA00022729"/>
    </source>
</evidence>
<name>A0A644ZZB6_9ZZZZ</name>
<organism evidence="5">
    <name type="scientific">bioreactor metagenome</name>
    <dbReference type="NCBI Taxonomy" id="1076179"/>
    <lineage>
        <taxon>unclassified sequences</taxon>
        <taxon>metagenomes</taxon>
        <taxon>ecological metagenomes</taxon>
    </lineage>
</organism>
<dbReference type="GO" id="GO:0030246">
    <property type="term" value="F:carbohydrate binding"/>
    <property type="evidence" value="ECO:0007669"/>
    <property type="project" value="UniProtKB-ARBA"/>
</dbReference>
<comment type="similarity">
    <text evidence="2">Belongs to the bacterial solute-binding protein 2 family.</text>
</comment>
<gene>
    <name evidence="5" type="ORF">SDC9_92700</name>
</gene>
<feature type="domain" description="Periplasmic binding protein" evidence="4">
    <location>
        <begin position="2"/>
        <end position="82"/>
    </location>
</feature>
<dbReference type="PANTHER" id="PTHR46847:SF1">
    <property type="entry name" value="D-ALLOSE-BINDING PERIPLASMIC PROTEIN-RELATED"/>
    <property type="match status" value="1"/>
</dbReference>
<evidence type="ECO:0000256" key="1">
    <source>
        <dbReference type="ARBA" id="ARBA00004196"/>
    </source>
</evidence>